<sequence>MYGLQDSESDLNNAGPTCNRACGFTGLIEHPLPYLDMPSYVSGVGQCAPLTPPTLRQRDRGSAAKINPHLSS</sequence>
<proteinExistence type="predicted"/>
<feature type="region of interest" description="Disordered" evidence="1">
    <location>
        <begin position="48"/>
        <end position="72"/>
    </location>
</feature>
<accession>A0A545V4X9</accession>
<reference evidence="2 3" key="1">
    <citation type="journal article" date="2019" name="Appl. Microbiol. Biotechnol.">
        <title>Genome sequence of Isaria javanica and comparative genome analysis insights into family S53 peptidase evolution in fungal entomopathogens.</title>
        <authorList>
            <person name="Lin R."/>
            <person name="Zhang X."/>
            <person name="Xin B."/>
            <person name="Zou M."/>
            <person name="Gao Y."/>
            <person name="Qin F."/>
            <person name="Hu Q."/>
            <person name="Xie B."/>
            <person name="Cheng X."/>
        </authorList>
    </citation>
    <scope>NUCLEOTIDE SEQUENCE [LARGE SCALE GENOMIC DNA]</scope>
    <source>
        <strain evidence="2 3">IJ1G</strain>
    </source>
</reference>
<protein>
    <submittedName>
        <fullName evidence="2">Uncharacterized protein</fullName>
    </submittedName>
</protein>
<dbReference type="Proteomes" id="UP000315783">
    <property type="component" value="Unassembled WGS sequence"/>
</dbReference>
<evidence type="ECO:0000313" key="3">
    <source>
        <dbReference type="Proteomes" id="UP000315783"/>
    </source>
</evidence>
<name>A0A545V4X9_9HYPO</name>
<dbReference type="AlphaFoldDB" id="A0A545V4X9"/>
<dbReference type="EMBL" id="SPUK01000005">
    <property type="protein sequence ID" value="TQV96769.1"/>
    <property type="molecule type" value="Genomic_DNA"/>
</dbReference>
<gene>
    <name evidence="2" type="ORF">IF1G_04009</name>
</gene>
<keyword evidence="3" id="KW-1185">Reference proteome</keyword>
<organism evidence="2 3">
    <name type="scientific">Cordyceps javanica</name>
    <dbReference type="NCBI Taxonomy" id="43265"/>
    <lineage>
        <taxon>Eukaryota</taxon>
        <taxon>Fungi</taxon>
        <taxon>Dikarya</taxon>
        <taxon>Ascomycota</taxon>
        <taxon>Pezizomycotina</taxon>
        <taxon>Sordariomycetes</taxon>
        <taxon>Hypocreomycetidae</taxon>
        <taxon>Hypocreales</taxon>
        <taxon>Cordycipitaceae</taxon>
        <taxon>Cordyceps</taxon>
    </lineage>
</organism>
<evidence type="ECO:0000256" key="1">
    <source>
        <dbReference type="SAM" id="MobiDB-lite"/>
    </source>
</evidence>
<comment type="caution">
    <text evidence="2">The sequence shown here is derived from an EMBL/GenBank/DDBJ whole genome shotgun (WGS) entry which is preliminary data.</text>
</comment>
<evidence type="ECO:0000313" key="2">
    <source>
        <dbReference type="EMBL" id="TQV96769.1"/>
    </source>
</evidence>